<comment type="cofactor">
    <cofactor evidence="1">
        <name>Zn(2+)</name>
        <dbReference type="ChEBI" id="CHEBI:29105"/>
    </cofactor>
</comment>
<evidence type="ECO:0000256" key="3">
    <source>
        <dbReference type="ARBA" id="ARBA00022723"/>
    </source>
</evidence>
<evidence type="ECO:0000256" key="4">
    <source>
        <dbReference type="ARBA" id="ARBA00022801"/>
    </source>
</evidence>
<dbReference type="SUPFAM" id="SSF56281">
    <property type="entry name" value="Metallo-hydrolase/oxidoreductase"/>
    <property type="match status" value="1"/>
</dbReference>
<comment type="similarity">
    <text evidence="2">Belongs to the metallo-beta-lactamase superfamily.</text>
</comment>
<keyword evidence="8" id="KW-1185">Reference proteome</keyword>
<dbReference type="InterPro" id="IPR051013">
    <property type="entry name" value="MBL_superfamily_lactonases"/>
</dbReference>
<dbReference type="InterPro" id="IPR036866">
    <property type="entry name" value="RibonucZ/Hydroxyglut_hydro"/>
</dbReference>
<keyword evidence="5" id="KW-0862">Zinc</keyword>
<evidence type="ECO:0000259" key="6">
    <source>
        <dbReference type="SMART" id="SM00849"/>
    </source>
</evidence>
<comment type="caution">
    <text evidence="7">The sequence shown here is derived from an EMBL/GenBank/DDBJ whole genome shotgun (WGS) entry which is preliminary data.</text>
</comment>
<evidence type="ECO:0000256" key="2">
    <source>
        <dbReference type="ARBA" id="ARBA00007749"/>
    </source>
</evidence>
<evidence type="ECO:0000313" key="8">
    <source>
        <dbReference type="Proteomes" id="UP001157017"/>
    </source>
</evidence>
<dbReference type="SMART" id="SM00849">
    <property type="entry name" value="Lactamase_B"/>
    <property type="match status" value="1"/>
</dbReference>
<dbReference type="InterPro" id="IPR001279">
    <property type="entry name" value="Metallo-B-lactamas"/>
</dbReference>
<keyword evidence="3" id="KW-0479">Metal-binding</keyword>
<dbReference type="PANTHER" id="PTHR42978:SF7">
    <property type="entry name" value="METALLO-HYDROLASE RV2300C-RELATED"/>
    <property type="match status" value="1"/>
</dbReference>
<dbReference type="PANTHER" id="PTHR42978">
    <property type="entry name" value="QUORUM-QUENCHING LACTONASE YTNP-RELATED-RELATED"/>
    <property type="match status" value="1"/>
</dbReference>
<sequence length="286" mass="31383">MHVVDRPTPPPVVTDDVARHREKAPRYRVTAVNVGNMRVDASEMSYGKSFGTKVDIPVWCAAIEGGGRRVIVDTGISDPQWTARLMCPTWQAPEQTIDGALDRLGWSRSSVDVVVNTHLHHDHCANNSAFPNAEFFVSLAEWEFAQAPIATQRVLYNESWLNHPLGLFDYTLVDRDHFDVAPGLRLVRTPGHTPGHQSLLVQTDDGVLCVSGDAVNSRESLADGTPCGLLWSTEHGIESVARIRDLADAVLMSHDTQVTPFQEGGFPRTEALQAAETAAARQEEDA</sequence>
<feature type="domain" description="Metallo-beta-lactamase" evidence="6">
    <location>
        <begin position="57"/>
        <end position="254"/>
    </location>
</feature>
<reference evidence="8" key="1">
    <citation type="journal article" date="2019" name="Int. J. Syst. Evol. Microbiol.">
        <title>The Global Catalogue of Microorganisms (GCM) 10K type strain sequencing project: providing services to taxonomists for standard genome sequencing and annotation.</title>
        <authorList>
            <consortium name="The Broad Institute Genomics Platform"/>
            <consortium name="The Broad Institute Genome Sequencing Center for Infectious Disease"/>
            <person name="Wu L."/>
            <person name="Ma J."/>
        </authorList>
    </citation>
    <scope>NUCLEOTIDE SEQUENCE [LARGE SCALE GENOMIC DNA]</scope>
    <source>
        <strain evidence="8">NBRC 108730</strain>
    </source>
</reference>
<name>A0ABQ6JD80_9ACTN</name>
<keyword evidence="4" id="KW-0378">Hydrolase</keyword>
<evidence type="ECO:0000256" key="1">
    <source>
        <dbReference type="ARBA" id="ARBA00001947"/>
    </source>
</evidence>
<dbReference type="CDD" id="cd07729">
    <property type="entry name" value="AHL_lactonase_MBL-fold"/>
    <property type="match status" value="1"/>
</dbReference>
<organism evidence="7 8">
    <name type="scientific">Angustibacter aerolatus</name>
    <dbReference type="NCBI Taxonomy" id="1162965"/>
    <lineage>
        <taxon>Bacteria</taxon>
        <taxon>Bacillati</taxon>
        <taxon>Actinomycetota</taxon>
        <taxon>Actinomycetes</taxon>
        <taxon>Kineosporiales</taxon>
        <taxon>Kineosporiaceae</taxon>
    </lineage>
</organism>
<accession>A0ABQ6JD80</accession>
<dbReference type="EMBL" id="BSUZ01000001">
    <property type="protein sequence ID" value="GMA85739.1"/>
    <property type="molecule type" value="Genomic_DNA"/>
</dbReference>
<dbReference type="Pfam" id="PF00753">
    <property type="entry name" value="Lactamase_B"/>
    <property type="match status" value="1"/>
</dbReference>
<gene>
    <name evidence="7" type="ORF">GCM10025868_09890</name>
</gene>
<evidence type="ECO:0000256" key="5">
    <source>
        <dbReference type="ARBA" id="ARBA00022833"/>
    </source>
</evidence>
<dbReference type="Proteomes" id="UP001157017">
    <property type="component" value="Unassembled WGS sequence"/>
</dbReference>
<dbReference type="Gene3D" id="3.60.15.10">
    <property type="entry name" value="Ribonuclease Z/Hydroxyacylglutathione hydrolase-like"/>
    <property type="match status" value="1"/>
</dbReference>
<proteinExistence type="inferred from homology"/>
<evidence type="ECO:0000313" key="7">
    <source>
        <dbReference type="EMBL" id="GMA85739.1"/>
    </source>
</evidence>
<protein>
    <submittedName>
        <fullName evidence="7">MBL fold metallo-hydrolase</fullName>
    </submittedName>
</protein>